<name>A0A0A2MKN9_9FLAO</name>
<reference evidence="2 3" key="1">
    <citation type="submission" date="2013-09" db="EMBL/GenBank/DDBJ databases">
        <authorList>
            <person name="Zeng Z."/>
            <person name="Chen C."/>
        </authorList>
    </citation>
    <scope>NUCLEOTIDE SEQUENCE [LARGE SCALE GENOMIC DNA]</scope>
    <source>
        <strain evidence="2 3">WB 4.1-42</strain>
    </source>
</reference>
<gene>
    <name evidence="2" type="ORF">Q766_14265</name>
</gene>
<protein>
    <submittedName>
        <fullName evidence="2">Cell division protein FtsQ</fullName>
    </submittedName>
</protein>
<keyword evidence="2" id="KW-0132">Cell division</keyword>
<evidence type="ECO:0000313" key="3">
    <source>
        <dbReference type="Proteomes" id="UP000030111"/>
    </source>
</evidence>
<comment type="caution">
    <text evidence="2">The sequence shown here is derived from an EMBL/GenBank/DDBJ whole genome shotgun (WGS) entry which is preliminary data.</text>
</comment>
<organism evidence="2 3">
    <name type="scientific">Flavobacterium subsaxonicum WB 4.1-42 = DSM 21790</name>
    <dbReference type="NCBI Taxonomy" id="1121898"/>
    <lineage>
        <taxon>Bacteria</taxon>
        <taxon>Pseudomonadati</taxon>
        <taxon>Bacteroidota</taxon>
        <taxon>Flavobacteriia</taxon>
        <taxon>Flavobacteriales</taxon>
        <taxon>Flavobacteriaceae</taxon>
        <taxon>Flavobacterium</taxon>
    </lineage>
</organism>
<dbReference type="EMBL" id="JRLY01000012">
    <property type="protein sequence ID" value="KGO92053.1"/>
    <property type="molecule type" value="Genomic_DNA"/>
</dbReference>
<evidence type="ECO:0000313" key="2">
    <source>
        <dbReference type="EMBL" id="KGO92053.1"/>
    </source>
</evidence>
<dbReference type="GO" id="GO:0051301">
    <property type="term" value="P:cell division"/>
    <property type="evidence" value="ECO:0007669"/>
    <property type="project" value="UniProtKB-KW"/>
</dbReference>
<keyword evidence="1" id="KW-1133">Transmembrane helix</keyword>
<dbReference type="STRING" id="1121898.GCA_000422725_03365"/>
<sequence length="240" mass="27329">MKKINWNNVRLVLILGIVIFLYSFSSKRNAERMMTQAEVEFTDSENFITKEIVNKLLIQNFGSITGIQKDKLDLNKVEKSIGKNPMVERAEVYATVDGKLKAIVTQRKPVARIFSGSQSYYLDHKGGKMPLSDNETARVPLVTGDIAKTNAKKLHELLDYIYDDNFLKKNIIGLSVLPGGNIVMQSRGYDYEIMFGAPINIDKKFKNYKAFLQDAVRDTLITNYKTINLKFTQQVVCTKK</sequence>
<dbReference type="OrthoDB" id="1466667at2"/>
<keyword evidence="1" id="KW-0812">Transmembrane</keyword>
<keyword evidence="3" id="KW-1185">Reference proteome</keyword>
<dbReference type="AlphaFoldDB" id="A0A0A2MKN9"/>
<dbReference type="Proteomes" id="UP000030111">
    <property type="component" value="Unassembled WGS sequence"/>
</dbReference>
<proteinExistence type="predicted"/>
<dbReference type="eggNOG" id="COG1589">
    <property type="taxonomic scope" value="Bacteria"/>
</dbReference>
<keyword evidence="1" id="KW-0472">Membrane</keyword>
<accession>A0A0A2MKN9</accession>
<dbReference type="RefSeq" id="WP_026991338.1">
    <property type="nucleotide sequence ID" value="NZ_AUGP01000028.1"/>
</dbReference>
<evidence type="ECO:0000256" key="1">
    <source>
        <dbReference type="SAM" id="Phobius"/>
    </source>
</evidence>
<keyword evidence="2" id="KW-0131">Cell cycle</keyword>
<feature type="transmembrane region" description="Helical" evidence="1">
    <location>
        <begin position="6"/>
        <end position="24"/>
    </location>
</feature>